<evidence type="ECO:0008006" key="3">
    <source>
        <dbReference type="Google" id="ProtNLM"/>
    </source>
</evidence>
<dbReference type="InterPro" id="IPR011990">
    <property type="entry name" value="TPR-like_helical_dom_sf"/>
</dbReference>
<protein>
    <recommendedName>
        <fullName evidence="3">WD40 repeat protein</fullName>
    </recommendedName>
</protein>
<evidence type="ECO:0000313" key="2">
    <source>
        <dbReference type="Proteomes" id="UP000321907"/>
    </source>
</evidence>
<dbReference type="Pfam" id="PF07676">
    <property type="entry name" value="PD40"/>
    <property type="match status" value="2"/>
</dbReference>
<dbReference type="OrthoDB" id="1488841at2"/>
<accession>A0A5C7FEU3</accession>
<reference evidence="1 2" key="1">
    <citation type="submission" date="2019-08" db="EMBL/GenBank/DDBJ databases">
        <title>Lewinella sp. strain SSH13 Genome sequencing and assembly.</title>
        <authorList>
            <person name="Kim I."/>
        </authorList>
    </citation>
    <scope>NUCLEOTIDE SEQUENCE [LARGE SCALE GENOMIC DNA]</scope>
    <source>
        <strain evidence="1 2">SSH13</strain>
    </source>
</reference>
<evidence type="ECO:0000313" key="1">
    <source>
        <dbReference type="EMBL" id="TXF88778.1"/>
    </source>
</evidence>
<name>A0A5C7FEU3_9BACT</name>
<sequence>MNKSLLLRKTVTIKWRWLPLLLFVVFPLFLTAQRKDKLDRANREFTTGDYPGAIRTLQTIKGIEGDAEASLLLSVSQFHANDLLAAEAGLLALAEREKDNYPLVWFYLGRIYHTQHRFVRAATEYKRYLRTLGDDGPERRTVVNLLRNVDNGVRAGFVTDQMVAENMGPRVNSEYDEFGPIPSPVGSGRLYFSLVRPEIATGRVQSDIVVSRNADSGWGTPSSLNDFINTSAQESLIDISPDGQRLYYYRGNNGTDGRYLMDTFRTNTNQMVTLDAGVPISAGTGDMTPYYGAADAVYFASNRSGGYGGLDLYRLPRLPNGGFGPPQNLGPNVNGPYDEVCPFVANDGRTIYFSTNDPAHSVGGFDVVRTFRVAGVEGQFTVPENAGMPLNSAGDDTHFRLASDTFTGFLASDRKDGLGKRDIYVVYFIDAREEMRY</sequence>
<dbReference type="EMBL" id="VOXD01000019">
    <property type="protein sequence ID" value="TXF88778.1"/>
    <property type="molecule type" value="Genomic_DNA"/>
</dbReference>
<comment type="caution">
    <text evidence="1">The sequence shown here is derived from an EMBL/GenBank/DDBJ whole genome shotgun (WGS) entry which is preliminary data.</text>
</comment>
<gene>
    <name evidence="1" type="ORF">FUA23_13075</name>
</gene>
<organism evidence="1 2">
    <name type="scientific">Neolewinella aurantiaca</name>
    <dbReference type="NCBI Taxonomy" id="2602767"/>
    <lineage>
        <taxon>Bacteria</taxon>
        <taxon>Pseudomonadati</taxon>
        <taxon>Bacteroidota</taxon>
        <taxon>Saprospiria</taxon>
        <taxon>Saprospirales</taxon>
        <taxon>Lewinellaceae</taxon>
        <taxon>Neolewinella</taxon>
    </lineage>
</organism>
<dbReference type="SUPFAM" id="SSF82171">
    <property type="entry name" value="DPP6 N-terminal domain-like"/>
    <property type="match status" value="1"/>
</dbReference>
<dbReference type="Gene3D" id="2.120.10.30">
    <property type="entry name" value="TolB, C-terminal domain"/>
    <property type="match status" value="1"/>
</dbReference>
<keyword evidence="2" id="KW-1185">Reference proteome</keyword>
<dbReference type="Gene3D" id="1.25.40.10">
    <property type="entry name" value="Tetratricopeptide repeat domain"/>
    <property type="match status" value="1"/>
</dbReference>
<dbReference type="SUPFAM" id="SSF48452">
    <property type="entry name" value="TPR-like"/>
    <property type="match status" value="1"/>
</dbReference>
<proteinExistence type="predicted"/>
<dbReference type="InterPro" id="IPR011042">
    <property type="entry name" value="6-blade_b-propeller_TolB-like"/>
</dbReference>
<dbReference type="RefSeq" id="WP_147931195.1">
    <property type="nucleotide sequence ID" value="NZ_VOXD01000019.1"/>
</dbReference>
<dbReference type="AlphaFoldDB" id="A0A5C7FEU3"/>
<dbReference type="Proteomes" id="UP000321907">
    <property type="component" value="Unassembled WGS sequence"/>
</dbReference>
<dbReference type="InterPro" id="IPR011659">
    <property type="entry name" value="WD40"/>
</dbReference>